<evidence type="ECO:0000313" key="3">
    <source>
        <dbReference type="EMBL" id="SEQ54602.1"/>
    </source>
</evidence>
<organism evidence="3 4">
    <name type="scientific">Granulicatella balaenopterae</name>
    <dbReference type="NCBI Taxonomy" id="137733"/>
    <lineage>
        <taxon>Bacteria</taxon>
        <taxon>Bacillati</taxon>
        <taxon>Bacillota</taxon>
        <taxon>Bacilli</taxon>
        <taxon>Lactobacillales</taxon>
        <taxon>Carnobacteriaceae</taxon>
        <taxon>Granulicatella</taxon>
    </lineage>
</organism>
<dbReference type="PANTHER" id="PTHR11715">
    <property type="entry name" value="GLYCINE CLEAVAGE SYSTEM H PROTEIN"/>
    <property type="match status" value="1"/>
</dbReference>
<gene>
    <name evidence="3" type="ORF">SAMN05421767_10175</name>
</gene>
<dbReference type="OrthoDB" id="2401220at2"/>
<dbReference type="SUPFAM" id="SSF51230">
    <property type="entry name" value="Single hybrid motif"/>
    <property type="match status" value="1"/>
</dbReference>
<dbReference type="GO" id="GO:0019464">
    <property type="term" value="P:glycine decarboxylation via glycine cleavage system"/>
    <property type="evidence" value="ECO:0007669"/>
    <property type="project" value="InterPro"/>
</dbReference>
<evidence type="ECO:0000259" key="2">
    <source>
        <dbReference type="PROSITE" id="PS50968"/>
    </source>
</evidence>
<dbReference type="GO" id="GO:0005960">
    <property type="term" value="C:glycine cleavage complex"/>
    <property type="evidence" value="ECO:0007669"/>
    <property type="project" value="InterPro"/>
</dbReference>
<dbReference type="CDD" id="cd06848">
    <property type="entry name" value="GCS_H"/>
    <property type="match status" value="1"/>
</dbReference>
<dbReference type="AlphaFoldDB" id="A0A1H9GWV4"/>
<sequence>MTKIANYLLLEKEDDLVTIRMTAELQDDVGTIGYIDFTKEEHLAKEDVILNLEASKTVMEIVSPIAGRIVKINHAASDTPTLLNSEKATENWLCVLADVDATEFDALEDA</sequence>
<evidence type="ECO:0000256" key="1">
    <source>
        <dbReference type="ARBA" id="ARBA00022823"/>
    </source>
</evidence>
<dbReference type="Pfam" id="PF01597">
    <property type="entry name" value="GCV_H"/>
    <property type="match status" value="1"/>
</dbReference>
<dbReference type="PANTHER" id="PTHR11715:SF3">
    <property type="entry name" value="GLYCINE CLEAVAGE SYSTEM H PROTEIN-RELATED"/>
    <property type="match status" value="1"/>
</dbReference>
<proteinExistence type="predicted"/>
<dbReference type="InterPro" id="IPR002930">
    <property type="entry name" value="GCV_H"/>
</dbReference>
<keyword evidence="1" id="KW-0450">Lipoyl</keyword>
<accession>A0A1H9GWV4</accession>
<dbReference type="GO" id="GO:0005829">
    <property type="term" value="C:cytosol"/>
    <property type="evidence" value="ECO:0007669"/>
    <property type="project" value="TreeGrafter"/>
</dbReference>
<dbReference type="InterPro" id="IPR000089">
    <property type="entry name" value="Biotin_lipoyl"/>
</dbReference>
<evidence type="ECO:0000313" key="4">
    <source>
        <dbReference type="Proteomes" id="UP000198556"/>
    </source>
</evidence>
<dbReference type="InterPro" id="IPR011053">
    <property type="entry name" value="Single_hybrid_motif"/>
</dbReference>
<name>A0A1H9GWV4_9LACT</name>
<dbReference type="STRING" id="137733.SAMN05421767_10175"/>
<dbReference type="InterPro" id="IPR033753">
    <property type="entry name" value="GCV_H/Fam206"/>
</dbReference>
<reference evidence="3 4" key="1">
    <citation type="submission" date="2016-10" db="EMBL/GenBank/DDBJ databases">
        <authorList>
            <person name="de Groot N.N."/>
        </authorList>
    </citation>
    <scope>NUCLEOTIDE SEQUENCE [LARGE SCALE GENOMIC DNA]</scope>
    <source>
        <strain evidence="3 4">DSM 15827</strain>
    </source>
</reference>
<dbReference type="PROSITE" id="PS50968">
    <property type="entry name" value="BIOTINYL_LIPOYL"/>
    <property type="match status" value="1"/>
</dbReference>
<keyword evidence="4" id="KW-1185">Reference proteome</keyword>
<dbReference type="RefSeq" id="WP_089745493.1">
    <property type="nucleotide sequence ID" value="NZ_FOGF01000001.1"/>
</dbReference>
<protein>
    <submittedName>
        <fullName evidence="3">Glycine cleavage system H protein</fullName>
    </submittedName>
</protein>
<dbReference type="Gene3D" id="2.40.50.100">
    <property type="match status" value="1"/>
</dbReference>
<feature type="domain" description="Lipoyl-binding" evidence="2">
    <location>
        <begin position="16"/>
        <end position="97"/>
    </location>
</feature>
<dbReference type="Proteomes" id="UP000198556">
    <property type="component" value="Unassembled WGS sequence"/>
</dbReference>
<dbReference type="EMBL" id="FOGF01000001">
    <property type="protein sequence ID" value="SEQ54602.1"/>
    <property type="molecule type" value="Genomic_DNA"/>
</dbReference>
<dbReference type="GO" id="GO:0009249">
    <property type="term" value="P:protein lipoylation"/>
    <property type="evidence" value="ECO:0007669"/>
    <property type="project" value="TreeGrafter"/>
</dbReference>